<evidence type="ECO:0000256" key="8">
    <source>
        <dbReference type="ARBA" id="ARBA00023049"/>
    </source>
</evidence>
<dbReference type="InterPro" id="IPR023358">
    <property type="entry name" value="Peptidase_M18_dom2"/>
</dbReference>
<keyword evidence="4 9" id="KW-0645">Protease</keyword>
<dbReference type="PRINTS" id="PR00932">
    <property type="entry name" value="AMINO1PTASE"/>
</dbReference>
<protein>
    <recommendedName>
        <fullName evidence="10">M18 family aminopeptidase</fullName>
        <ecNumber evidence="10">3.4.11.-</ecNumber>
    </recommendedName>
</protein>
<dbReference type="PANTHER" id="PTHR28570:SF2">
    <property type="entry name" value="M18 FAMILY AMINOPEPTIDASE 1-RELATED"/>
    <property type="match status" value="1"/>
</dbReference>
<dbReference type="InterPro" id="IPR001948">
    <property type="entry name" value="Peptidase_M18"/>
</dbReference>
<evidence type="ECO:0000256" key="7">
    <source>
        <dbReference type="ARBA" id="ARBA00022833"/>
    </source>
</evidence>
<comment type="similarity">
    <text evidence="2 9">Belongs to the peptidase M18 family.</text>
</comment>
<reference evidence="12" key="1">
    <citation type="submission" date="2016-04" db="EMBL/GenBank/DDBJ databases">
        <title>The genome sequence project of a novel Fervidobacterium isolate from a hot spring in Thailand.</title>
        <authorList>
            <person name="Gonzalez J.M."/>
            <person name="Cuecas A."/>
            <person name="Kanoksilapatham W."/>
        </authorList>
    </citation>
    <scope>NUCLEOTIDE SEQUENCE [LARGE SCALE GENOMIC DNA]</scope>
    <source>
        <strain evidence="12">FC2004</strain>
    </source>
</reference>
<evidence type="ECO:0000256" key="5">
    <source>
        <dbReference type="ARBA" id="ARBA00022723"/>
    </source>
</evidence>
<keyword evidence="12" id="KW-1185">Reference proteome</keyword>
<dbReference type="OrthoDB" id="89722at2"/>
<dbReference type="Pfam" id="PF02127">
    <property type="entry name" value="Peptidase_M18"/>
    <property type="match status" value="1"/>
</dbReference>
<dbReference type="GO" id="GO:0004177">
    <property type="term" value="F:aminopeptidase activity"/>
    <property type="evidence" value="ECO:0007669"/>
    <property type="project" value="UniProtKB-KW"/>
</dbReference>
<dbReference type="RefSeq" id="WP_069292884.1">
    <property type="nucleotide sequence ID" value="NZ_CP140110.1"/>
</dbReference>
<dbReference type="AlphaFoldDB" id="A0A1E3G392"/>
<accession>A0A1E3G392</accession>
<dbReference type="EC" id="3.4.11.-" evidence="10"/>
<gene>
    <name evidence="11" type="ORF">A4H02_04010</name>
</gene>
<evidence type="ECO:0000256" key="6">
    <source>
        <dbReference type="ARBA" id="ARBA00022801"/>
    </source>
</evidence>
<dbReference type="Gene3D" id="3.40.630.10">
    <property type="entry name" value="Zn peptidases"/>
    <property type="match status" value="1"/>
</dbReference>
<proteinExistence type="inferred from homology"/>
<name>A0A1E3G392_9BACT</name>
<dbReference type="EMBL" id="LWAF01000004">
    <property type="protein sequence ID" value="ODN30707.1"/>
    <property type="molecule type" value="Genomic_DNA"/>
</dbReference>
<evidence type="ECO:0000256" key="10">
    <source>
        <dbReference type="RuleBase" id="RU004387"/>
    </source>
</evidence>
<dbReference type="Proteomes" id="UP000094570">
    <property type="component" value="Unassembled WGS sequence"/>
</dbReference>
<comment type="caution">
    <text evidence="11">The sequence shown here is derived from an EMBL/GenBank/DDBJ whole genome shotgun (WGS) entry which is preliminary data.</text>
</comment>
<keyword evidence="3 9" id="KW-0031">Aminopeptidase</keyword>
<dbReference type="GO" id="GO:0008237">
    <property type="term" value="F:metallopeptidase activity"/>
    <property type="evidence" value="ECO:0007669"/>
    <property type="project" value="UniProtKB-KW"/>
</dbReference>
<comment type="cofactor">
    <cofactor evidence="1 10">
        <name>Zn(2+)</name>
        <dbReference type="ChEBI" id="CHEBI:29105"/>
    </cofactor>
</comment>
<dbReference type="PANTHER" id="PTHR28570">
    <property type="entry name" value="ASPARTYL AMINOPEPTIDASE"/>
    <property type="match status" value="1"/>
</dbReference>
<evidence type="ECO:0000313" key="12">
    <source>
        <dbReference type="Proteomes" id="UP000094570"/>
    </source>
</evidence>
<dbReference type="GO" id="GO:0006508">
    <property type="term" value="P:proteolysis"/>
    <property type="evidence" value="ECO:0007669"/>
    <property type="project" value="UniProtKB-KW"/>
</dbReference>
<dbReference type="SUPFAM" id="SSF53187">
    <property type="entry name" value="Zn-dependent exopeptidases"/>
    <property type="match status" value="1"/>
</dbReference>
<evidence type="ECO:0000256" key="1">
    <source>
        <dbReference type="ARBA" id="ARBA00001947"/>
    </source>
</evidence>
<keyword evidence="8 9" id="KW-0482">Metalloprotease</keyword>
<dbReference type="NCBIfam" id="NF002600">
    <property type="entry name" value="PRK02256.1"/>
    <property type="match status" value="1"/>
</dbReference>
<organism evidence="11 12">
    <name type="scientific">Fervidobacterium thailandense</name>
    <dbReference type="NCBI Taxonomy" id="1008305"/>
    <lineage>
        <taxon>Bacteria</taxon>
        <taxon>Thermotogati</taxon>
        <taxon>Thermotogota</taxon>
        <taxon>Thermotogae</taxon>
        <taxon>Thermotogales</taxon>
        <taxon>Fervidobacteriaceae</taxon>
        <taxon>Fervidobacterium</taxon>
    </lineage>
</organism>
<evidence type="ECO:0000256" key="3">
    <source>
        <dbReference type="ARBA" id="ARBA00022438"/>
    </source>
</evidence>
<evidence type="ECO:0000256" key="2">
    <source>
        <dbReference type="ARBA" id="ARBA00008290"/>
    </source>
</evidence>
<dbReference type="GO" id="GO:0005737">
    <property type="term" value="C:cytoplasm"/>
    <property type="evidence" value="ECO:0007669"/>
    <property type="project" value="UniProtKB-ARBA"/>
</dbReference>
<sequence length="451" mass="49906">MNFGKLVWEKRTKEEIENFAQGYLRFIDFARTERLAIAYAEEALRKAGFVSIEEFDPSSEMVGVYQVHREKSLVAVKGNVENGINFIAAHVDAPRLDLRTYPFYEDNGYALAETHYYGGVKKYQWFNVPLALVGVVVKEDGEKVSVCIGCDEKDPVFVLPDLLPHLDKEDKKVSEQFRADKMNILLGSIPLKDEKSEPVKKQILRIFKEKYGIGEEDFVSADLELVPALKPRVVGIDESFIGAYGQDDRICAYQALKAFLEVEARSEGKAAGILFFDREEIGSEGDSGAQARFYLAFLRKLLVKKGLRSDELSLDDIISKSVAISADVTALYDPSFADVHDKLNVAKPGYGVAIVKYTGRGGKSGASEAHAELVARVRGILNKNGISWQTSLLGKVDVGGGGTVAKFLAKEGFDTIDMGPGLLSMHSPFELVSKADLYETYLAFKVLLENL</sequence>
<dbReference type="Gene3D" id="2.30.250.10">
    <property type="entry name" value="Aminopeptidase i, Domain 2"/>
    <property type="match status" value="1"/>
</dbReference>
<dbReference type="GO" id="GO:0008270">
    <property type="term" value="F:zinc ion binding"/>
    <property type="evidence" value="ECO:0007669"/>
    <property type="project" value="InterPro"/>
</dbReference>
<dbReference type="SUPFAM" id="SSF101821">
    <property type="entry name" value="Aminopeptidase/glucanase lid domain"/>
    <property type="match status" value="1"/>
</dbReference>
<evidence type="ECO:0000256" key="9">
    <source>
        <dbReference type="RuleBase" id="RU004386"/>
    </source>
</evidence>
<keyword evidence="6 9" id="KW-0378">Hydrolase</keyword>
<dbReference type="STRING" id="1008305.A4H02_04010"/>
<keyword evidence="7 9" id="KW-0862">Zinc</keyword>
<evidence type="ECO:0000313" key="11">
    <source>
        <dbReference type="EMBL" id="ODN30707.1"/>
    </source>
</evidence>
<keyword evidence="5 9" id="KW-0479">Metal-binding</keyword>
<evidence type="ECO:0000256" key="4">
    <source>
        <dbReference type="ARBA" id="ARBA00022670"/>
    </source>
</evidence>